<dbReference type="EMBL" id="QFXC01000011">
    <property type="protein sequence ID" value="RDH82304.1"/>
    <property type="molecule type" value="Genomic_DNA"/>
</dbReference>
<dbReference type="GO" id="GO:0016020">
    <property type="term" value="C:membrane"/>
    <property type="evidence" value="ECO:0007669"/>
    <property type="project" value="UniProtKB-SubCell"/>
</dbReference>
<gene>
    <name evidence="8" type="ORF">DIZ80_08365</name>
</gene>
<keyword evidence="4" id="KW-0342">GTP-binding</keyword>
<comment type="caution">
    <text evidence="8">The sequence shown here is derived from an EMBL/GenBank/DDBJ whole genome shotgun (WGS) entry which is preliminary data.</text>
</comment>
<keyword evidence="6" id="KW-0812">Transmembrane</keyword>
<dbReference type="InterPro" id="IPR027094">
    <property type="entry name" value="Mitofusin_fam"/>
</dbReference>
<accession>A0A370DD45</accession>
<name>A0A370DD45_9GAMM</name>
<evidence type="ECO:0000256" key="4">
    <source>
        <dbReference type="ARBA" id="ARBA00023134"/>
    </source>
</evidence>
<evidence type="ECO:0000313" key="8">
    <source>
        <dbReference type="EMBL" id="RDH82304.1"/>
    </source>
</evidence>
<dbReference type="InterPro" id="IPR045063">
    <property type="entry name" value="Dynamin_N"/>
</dbReference>
<evidence type="ECO:0000256" key="5">
    <source>
        <dbReference type="ARBA" id="ARBA00023136"/>
    </source>
</evidence>
<dbReference type="Gene3D" id="3.40.50.300">
    <property type="entry name" value="P-loop containing nucleotide triphosphate hydrolases"/>
    <property type="match status" value="1"/>
</dbReference>
<evidence type="ECO:0000259" key="7">
    <source>
        <dbReference type="Pfam" id="PF00350"/>
    </source>
</evidence>
<keyword evidence="5 6" id="KW-0472">Membrane</keyword>
<proteinExistence type="predicted"/>
<dbReference type="InterPro" id="IPR027417">
    <property type="entry name" value="P-loop_NTPase"/>
</dbReference>
<dbReference type="GO" id="GO:0008053">
    <property type="term" value="P:mitochondrial fusion"/>
    <property type="evidence" value="ECO:0007669"/>
    <property type="project" value="TreeGrafter"/>
</dbReference>
<comment type="subcellular location">
    <subcellularLocation>
        <location evidence="1">Membrane</location>
    </subcellularLocation>
</comment>
<evidence type="ECO:0000256" key="3">
    <source>
        <dbReference type="ARBA" id="ARBA00022801"/>
    </source>
</evidence>
<keyword evidence="3" id="KW-0378">Hydrolase</keyword>
<feature type="transmembrane region" description="Helical" evidence="6">
    <location>
        <begin position="342"/>
        <end position="361"/>
    </location>
</feature>
<sequence length="498" mass="56318">MFGADSQIKQRLEQLENHLATENPLLVNAVQEFRKLDKVGYRMGLLARDESYANQIPWWPLISVLGTFSAGKSTFINHYLNTPLQETGTQAVDDKFTVICYSAEKQARVLPGISLEADPRFPFYHMADVLEKVCPGASDRINTYMQMKTCPDIKSKGRIFIDSPGFDADDQRTETLKITDYIIDLSDLVLIFFDARHPEPGAMRDTLKHLVADKIYQKNADKFVYILNQIDATVREDNPEDVIASWQRALSAEGLTAGKFYTIYNPDAAVVIEDEVVRKRFEQKRDTDLNKINDLIAQIDIDRVYRIIGALDKTAREIEHEKLPKLISMLSDWRRSVLRRDAFVIAAITLIIGALMMASISVTEVLLSLVDWASSSTGGQLTGALVAFSLLLVIHFTSRKYAGIKQLKKLMTGKYSDAYKASIKRAFIKNTQFFHSIIRPQVIGWGYFSKNTLKKVKNQADLFIQKLNDQFAMPSGKMDTKNVDKEVESMSVSSNADI</sequence>
<reference evidence="8 9" key="1">
    <citation type="journal article" date="2018" name="ISME J.">
        <title>Endosymbiont genomes yield clues of tubeworm success.</title>
        <authorList>
            <person name="Li Y."/>
            <person name="Liles M.R."/>
            <person name="Halanych K.M."/>
        </authorList>
    </citation>
    <scope>NUCLEOTIDE SEQUENCE [LARGE SCALE GENOMIC DNA]</scope>
    <source>
        <strain evidence="8">A1464</strain>
    </source>
</reference>
<feature type="domain" description="Dynamin N-terminal" evidence="7">
    <location>
        <begin position="62"/>
        <end position="211"/>
    </location>
</feature>
<dbReference type="AlphaFoldDB" id="A0A370DD45"/>
<dbReference type="GO" id="GO:0005525">
    <property type="term" value="F:GTP binding"/>
    <property type="evidence" value="ECO:0007669"/>
    <property type="project" value="UniProtKB-KW"/>
</dbReference>
<evidence type="ECO:0000256" key="6">
    <source>
        <dbReference type="SAM" id="Phobius"/>
    </source>
</evidence>
<evidence type="ECO:0000256" key="1">
    <source>
        <dbReference type="ARBA" id="ARBA00004370"/>
    </source>
</evidence>
<dbReference type="PANTHER" id="PTHR10465">
    <property type="entry name" value="TRANSMEMBRANE GTPASE FZO1"/>
    <property type="match status" value="1"/>
</dbReference>
<dbReference type="Pfam" id="PF00350">
    <property type="entry name" value="Dynamin_N"/>
    <property type="match status" value="1"/>
</dbReference>
<dbReference type="GO" id="GO:0003924">
    <property type="term" value="F:GTPase activity"/>
    <property type="evidence" value="ECO:0007669"/>
    <property type="project" value="InterPro"/>
</dbReference>
<organism evidence="8 9">
    <name type="scientific">endosymbiont of Galathealinum brachiosum</name>
    <dbReference type="NCBI Taxonomy" id="2200906"/>
    <lineage>
        <taxon>Bacteria</taxon>
        <taxon>Pseudomonadati</taxon>
        <taxon>Pseudomonadota</taxon>
        <taxon>Gammaproteobacteria</taxon>
        <taxon>sulfur-oxidizing symbionts</taxon>
    </lineage>
</organism>
<dbReference type="Proteomes" id="UP000254266">
    <property type="component" value="Unassembled WGS sequence"/>
</dbReference>
<keyword evidence="9" id="KW-1185">Reference proteome</keyword>
<keyword evidence="2" id="KW-0547">Nucleotide-binding</keyword>
<keyword evidence="6" id="KW-1133">Transmembrane helix</keyword>
<protein>
    <submittedName>
        <fullName evidence="8">Dynamin family protein</fullName>
    </submittedName>
</protein>
<dbReference type="SUPFAM" id="SSF52540">
    <property type="entry name" value="P-loop containing nucleoside triphosphate hydrolases"/>
    <property type="match status" value="1"/>
</dbReference>
<evidence type="ECO:0000256" key="2">
    <source>
        <dbReference type="ARBA" id="ARBA00022741"/>
    </source>
</evidence>
<feature type="transmembrane region" description="Helical" evidence="6">
    <location>
        <begin position="381"/>
        <end position="398"/>
    </location>
</feature>
<dbReference type="PANTHER" id="PTHR10465:SF0">
    <property type="entry name" value="SARCALUMENIN"/>
    <property type="match status" value="1"/>
</dbReference>
<evidence type="ECO:0000313" key="9">
    <source>
        <dbReference type="Proteomes" id="UP000254266"/>
    </source>
</evidence>